<organism evidence="1 2">
    <name type="scientific">Fodinibius salsisoli</name>
    <dbReference type="NCBI Taxonomy" id="2820877"/>
    <lineage>
        <taxon>Bacteria</taxon>
        <taxon>Pseudomonadati</taxon>
        <taxon>Balneolota</taxon>
        <taxon>Balneolia</taxon>
        <taxon>Balneolales</taxon>
        <taxon>Balneolaceae</taxon>
        <taxon>Fodinibius</taxon>
    </lineage>
</organism>
<name>A0ABT3PNZ9_9BACT</name>
<dbReference type="PROSITE" id="PS51257">
    <property type="entry name" value="PROKAR_LIPOPROTEIN"/>
    <property type="match status" value="1"/>
</dbReference>
<evidence type="ECO:0000313" key="1">
    <source>
        <dbReference type="EMBL" id="MCW9707591.1"/>
    </source>
</evidence>
<accession>A0ABT3PNZ9</accession>
<evidence type="ECO:0008006" key="3">
    <source>
        <dbReference type="Google" id="ProtNLM"/>
    </source>
</evidence>
<keyword evidence="2" id="KW-1185">Reference proteome</keyword>
<evidence type="ECO:0000313" key="2">
    <source>
        <dbReference type="Proteomes" id="UP001207918"/>
    </source>
</evidence>
<gene>
    <name evidence="1" type="ORF">J6I44_12060</name>
</gene>
<proteinExistence type="predicted"/>
<dbReference type="RefSeq" id="WP_265766381.1">
    <property type="nucleotide sequence ID" value="NZ_JAGGJA010000007.1"/>
</dbReference>
<dbReference type="EMBL" id="JAGGJA010000007">
    <property type="protein sequence ID" value="MCW9707591.1"/>
    <property type="molecule type" value="Genomic_DNA"/>
</dbReference>
<reference evidence="1 2" key="1">
    <citation type="submission" date="2021-03" db="EMBL/GenBank/DDBJ databases">
        <title>Aliifodinibius sp. nov., a new bacterium isolated from saline soil.</title>
        <authorList>
            <person name="Galisteo C."/>
            <person name="De La Haba R."/>
            <person name="Sanchez-Porro C."/>
            <person name="Ventosa A."/>
        </authorList>
    </citation>
    <scope>NUCLEOTIDE SEQUENCE [LARGE SCALE GENOMIC DNA]</scope>
    <source>
        <strain evidence="1 2">1BSP15-2V2</strain>
    </source>
</reference>
<protein>
    <recommendedName>
        <fullName evidence="3">Collagen triple helix repeat-containing protein</fullName>
    </recommendedName>
</protein>
<dbReference type="Proteomes" id="UP001207918">
    <property type="component" value="Unassembled WGS sequence"/>
</dbReference>
<sequence>MKYLSLIFSVLLFVGCQGERGPVGPEGPPGGSGPIGQGFGVEATFNANNNYSQQFFFSDYGAEAFSSDIIVVYWKYGEDEQTGNGIWQQLPATIYFDDGQFQYSFDHTVDDVQLFLQGNIDLGTLGSGYTQNQDFWVAILPVEFVESNNVDLNNFQEVRGIVDPKSIQELQPVK</sequence>
<comment type="caution">
    <text evidence="1">The sequence shown here is derived from an EMBL/GenBank/DDBJ whole genome shotgun (WGS) entry which is preliminary data.</text>
</comment>